<organism evidence="8 9">
    <name type="scientific">Actinoallomurus oryzae</name>
    <dbReference type="NCBI Taxonomy" id="502180"/>
    <lineage>
        <taxon>Bacteria</taxon>
        <taxon>Bacillati</taxon>
        <taxon>Actinomycetota</taxon>
        <taxon>Actinomycetes</taxon>
        <taxon>Streptosporangiales</taxon>
        <taxon>Thermomonosporaceae</taxon>
        <taxon>Actinoallomurus</taxon>
    </lineage>
</organism>
<evidence type="ECO:0000256" key="5">
    <source>
        <dbReference type="RuleBase" id="RU361277"/>
    </source>
</evidence>
<dbReference type="Gene3D" id="3.40.50.720">
    <property type="entry name" value="NAD(P)-binding Rossmann-like Domain"/>
    <property type="match status" value="1"/>
</dbReference>
<dbReference type="EMBL" id="BAABHF010000019">
    <property type="protein sequence ID" value="GAA4494110.1"/>
    <property type="molecule type" value="Genomic_DNA"/>
</dbReference>
<dbReference type="Proteomes" id="UP001500503">
    <property type="component" value="Unassembled WGS sequence"/>
</dbReference>
<evidence type="ECO:0000313" key="8">
    <source>
        <dbReference type="EMBL" id="GAA4494110.1"/>
    </source>
</evidence>
<dbReference type="Gene3D" id="3.90.180.10">
    <property type="entry name" value="Medium-chain alcohol dehydrogenases, catalytic domain"/>
    <property type="match status" value="1"/>
</dbReference>
<dbReference type="InterPro" id="IPR013149">
    <property type="entry name" value="ADH-like_C"/>
</dbReference>
<dbReference type="InterPro" id="IPR002328">
    <property type="entry name" value="ADH_Zn_CS"/>
</dbReference>
<keyword evidence="2 5" id="KW-0479">Metal-binding</keyword>
<dbReference type="RefSeq" id="WP_329238455.1">
    <property type="nucleotide sequence ID" value="NZ_BAABHF010000019.1"/>
</dbReference>
<dbReference type="Pfam" id="PF08240">
    <property type="entry name" value="ADH_N"/>
    <property type="match status" value="1"/>
</dbReference>
<evidence type="ECO:0000256" key="3">
    <source>
        <dbReference type="ARBA" id="ARBA00022833"/>
    </source>
</evidence>
<sequence>MKALCWEGVNRLSVERVPDPQILNDQDAIVKVTLSTTCGSDLHLIDGFVPTMQAGDVIGHEFMGEIVDIGRGVRRRKVGERVVVCSFIGCGRCWYCTHDLWSLCDNTNPNWELARDTLGFETGGVYGYSHAMGGFKGSHSEYIRVPFADFGTFPVPDGVSDLDALYASDAAPTGWMGAHMGGVKPGDVVAVWGAGGVGQMAARAAQLLGAERVIVIDRLPERLAMAERYMDVETIDFSQTDVPADLYERTGGRGPDVCIEAVGMEATGAPDGQYAYDRVKQQLHMQQDRPIAVREAIHACCKGGSVFVLGVFGGMVDRFPLGMLMNKGLVFAGAQQHGHRYIPMLLKRMAAGELSTRQLATHEMPLDDAPRGYDMFKHKKDGCVRVAFRPHA</sequence>
<evidence type="ECO:0000259" key="7">
    <source>
        <dbReference type="Pfam" id="PF08240"/>
    </source>
</evidence>
<evidence type="ECO:0000313" key="9">
    <source>
        <dbReference type="Proteomes" id="UP001500503"/>
    </source>
</evidence>
<keyword evidence="3 5" id="KW-0862">Zinc</keyword>
<feature type="domain" description="Alcohol dehydrogenase-like N-terminal" evidence="7">
    <location>
        <begin position="25"/>
        <end position="154"/>
    </location>
</feature>
<comment type="caution">
    <text evidence="8">The sequence shown here is derived from an EMBL/GenBank/DDBJ whole genome shotgun (WGS) entry which is preliminary data.</text>
</comment>
<protein>
    <submittedName>
        <fullName evidence="8">Zinc-dependent alcohol dehydrogenase</fullName>
    </submittedName>
</protein>
<evidence type="ECO:0000256" key="2">
    <source>
        <dbReference type="ARBA" id="ARBA00022723"/>
    </source>
</evidence>
<comment type="cofactor">
    <cofactor evidence="1 5">
        <name>Zn(2+)</name>
        <dbReference type="ChEBI" id="CHEBI:29105"/>
    </cofactor>
</comment>
<proteinExistence type="inferred from homology"/>
<accession>A0ABP8PXI6</accession>
<dbReference type="Pfam" id="PF00107">
    <property type="entry name" value="ADH_zinc_N"/>
    <property type="match status" value="1"/>
</dbReference>
<keyword evidence="4" id="KW-0560">Oxidoreductase</keyword>
<dbReference type="PANTHER" id="PTHR42813">
    <property type="entry name" value="ZINC-TYPE ALCOHOL DEHYDROGENASE-LIKE"/>
    <property type="match status" value="1"/>
</dbReference>
<dbReference type="InterPro" id="IPR013154">
    <property type="entry name" value="ADH-like_N"/>
</dbReference>
<gene>
    <name evidence="8" type="ORF">GCM10023191_032750</name>
</gene>
<comment type="similarity">
    <text evidence="5">Belongs to the zinc-containing alcohol dehydrogenase family.</text>
</comment>
<name>A0ABP8PXI6_9ACTN</name>
<dbReference type="InterPro" id="IPR036291">
    <property type="entry name" value="NAD(P)-bd_dom_sf"/>
</dbReference>
<dbReference type="CDD" id="cd08283">
    <property type="entry name" value="FDH_like_1"/>
    <property type="match status" value="1"/>
</dbReference>
<evidence type="ECO:0000256" key="1">
    <source>
        <dbReference type="ARBA" id="ARBA00001947"/>
    </source>
</evidence>
<keyword evidence="9" id="KW-1185">Reference proteome</keyword>
<evidence type="ECO:0000259" key="6">
    <source>
        <dbReference type="Pfam" id="PF00107"/>
    </source>
</evidence>
<feature type="domain" description="Alcohol dehydrogenase-like C-terminal" evidence="6">
    <location>
        <begin position="196"/>
        <end position="267"/>
    </location>
</feature>
<dbReference type="PANTHER" id="PTHR42813:SF2">
    <property type="entry name" value="DEHYDROGENASE, ZINC-CONTAINING, PUTATIVE (AFU_ORTHOLOGUE AFUA_2G02810)-RELATED"/>
    <property type="match status" value="1"/>
</dbReference>
<dbReference type="InterPro" id="IPR011032">
    <property type="entry name" value="GroES-like_sf"/>
</dbReference>
<evidence type="ECO:0000256" key="4">
    <source>
        <dbReference type="ARBA" id="ARBA00023002"/>
    </source>
</evidence>
<dbReference type="SUPFAM" id="SSF50129">
    <property type="entry name" value="GroES-like"/>
    <property type="match status" value="1"/>
</dbReference>
<dbReference type="PROSITE" id="PS00059">
    <property type="entry name" value="ADH_ZINC"/>
    <property type="match status" value="1"/>
</dbReference>
<reference evidence="9" key="1">
    <citation type="journal article" date="2019" name="Int. J. Syst. Evol. Microbiol.">
        <title>The Global Catalogue of Microorganisms (GCM) 10K type strain sequencing project: providing services to taxonomists for standard genome sequencing and annotation.</title>
        <authorList>
            <consortium name="The Broad Institute Genomics Platform"/>
            <consortium name="The Broad Institute Genome Sequencing Center for Infectious Disease"/>
            <person name="Wu L."/>
            <person name="Ma J."/>
        </authorList>
    </citation>
    <scope>NUCLEOTIDE SEQUENCE [LARGE SCALE GENOMIC DNA]</scope>
    <source>
        <strain evidence="9">JCM 17933</strain>
    </source>
</reference>
<dbReference type="SUPFAM" id="SSF51735">
    <property type="entry name" value="NAD(P)-binding Rossmann-fold domains"/>
    <property type="match status" value="1"/>
</dbReference>